<protein>
    <submittedName>
        <fullName evidence="9">Peptidase M48</fullName>
    </submittedName>
</protein>
<evidence type="ECO:0000313" key="10">
    <source>
        <dbReference type="Proteomes" id="UP000218332"/>
    </source>
</evidence>
<dbReference type="Gene3D" id="1.25.40.10">
    <property type="entry name" value="Tetratricopeptide repeat domain"/>
    <property type="match status" value="1"/>
</dbReference>
<comment type="cofactor">
    <cofactor evidence="7">
        <name>Zn(2+)</name>
        <dbReference type="ChEBI" id="CHEBI:29105"/>
    </cofactor>
    <text evidence="7">Binds 1 zinc ion per subunit.</text>
</comment>
<sequence>MESLSRSWRWLIAVFGLALLQGCTVNPVTGERQLSLIPESQTREMGVQQYEPTIQMQGGQYYTDPELTVYVNNIGQKLAAVSDRPDLPYEFVVLNSGVPNAWALPGGKIAINRGLLTEMENEAQLAAVLAHEIVHAAARHSAQRMQQGMIINAGMAGLGMALSDNDYAGLIMGGAALGSQLTMAQYSQDHELESDRHGIRYMAKAGYDPRAAVELQKIFLRLSENRESSWINGLFASHPPSQARVDANRETVQSMKDLPDFKGTERFNKRLAYLRDRKPAYRKAKQAREKAEDGHLDQAMTLVNEAIAIESEEAAFHALKGQILSNQKQPEAALSAFDRAVNLYPQMFSYRLERGLLHLEQDHLELAREDLATANETVPTSIATLRLGDIARQQGDTKQAIAYYQRAAEAGGEVGQEALRKLQNLTKAGS</sequence>
<dbReference type="CDD" id="cd07333">
    <property type="entry name" value="M48C_bepA_like"/>
    <property type="match status" value="1"/>
</dbReference>
<evidence type="ECO:0000256" key="4">
    <source>
        <dbReference type="ARBA" id="ARBA00022833"/>
    </source>
</evidence>
<evidence type="ECO:0000259" key="8">
    <source>
        <dbReference type="Pfam" id="PF01435"/>
    </source>
</evidence>
<organism evidence="9 10">
    <name type="scientific">Tamilnaduibacter salinus</name>
    <dbReference type="NCBI Taxonomy" id="1484056"/>
    <lineage>
        <taxon>Bacteria</taxon>
        <taxon>Pseudomonadati</taxon>
        <taxon>Pseudomonadota</taxon>
        <taxon>Gammaproteobacteria</taxon>
        <taxon>Pseudomonadales</taxon>
        <taxon>Marinobacteraceae</taxon>
        <taxon>Tamilnaduibacter</taxon>
    </lineage>
</organism>
<evidence type="ECO:0000256" key="6">
    <source>
        <dbReference type="PROSITE-ProRule" id="PRU00339"/>
    </source>
</evidence>
<keyword evidence="6" id="KW-0802">TPR repeat</keyword>
<evidence type="ECO:0000256" key="1">
    <source>
        <dbReference type="ARBA" id="ARBA00022670"/>
    </source>
</evidence>
<comment type="caution">
    <text evidence="9">The sequence shown here is derived from an EMBL/GenBank/DDBJ whole genome shotgun (WGS) entry which is preliminary data.</text>
</comment>
<dbReference type="SMART" id="SM00028">
    <property type="entry name" value="TPR"/>
    <property type="match status" value="2"/>
</dbReference>
<evidence type="ECO:0000256" key="5">
    <source>
        <dbReference type="ARBA" id="ARBA00023049"/>
    </source>
</evidence>
<gene>
    <name evidence="9" type="ORF">CF392_03070</name>
</gene>
<evidence type="ECO:0000313" key="9">
    <source>
        <dbReference type="EMBL" id="PAV26978.1"/>
    </source>
</evidence>
<dbReference type="InterPro" id="IPR001915">
    <property type="entry name" value="Peptidase_M48"/>
</dbReference>
<keyword evidence="10" id="KW-1185">Reference proteome</keyword>
<dbReference type="RefSeq" id="WP_095610005.1">
    <property type="nucleotide sequence ID" value="NZ_NMPM01000011.1"/>
</dbReference>
<dbReference type="InterPro" id="IPR019734">
    <property type="entry name" value="TPR_rpt"/>
</dbReference>
<dbReference type="Pfam" id="PF01435">
    <property type="entry name" value="Peptidase_M48"/>
    <property type="match status" value="1"/>
</dbReference>
<evidence type="ECO:0000256" key="2">
    <source>
        <dbReference type="ARBA" id="ARBA00022723"/>
    </source>
</evidence>
<dbReference type="Proteomes" id="UP000218332">
    <property type="component" value="Unassembled WGS sequence"/>
</dbReference>
<dbReference type="EMBL" id="NMPM01000011">
    <property type="protein sequence ID" value="PAV26978.1"/>
    <property type="molecule type" value="Genomic_DNA"/>
</dbReference>
<keyword evidence="3 7" id="KW-0378">Hydrolase</keyword>
<dbReference type="InterPro" id="IPR051156">
    <property type="entry name" value="Mito/Outer_Membr_Metalloprot"/>
</dbReference>
<dbReference type="InterPro" id="IPR011990">
    <property type="entry name" value="TPR-like_helical_dom_sf"/>
</dbReference>
<dbReference type="PROSITE" id="PS51257">
    <property type="entry name" value="PROKAR_LIPOPROTEIN"/>
    <property type="match status" value="1"/>
</dbReference>
<dbReference type="Pfam" id="PF13432">
    <property type="entry name" value="TPR_16"/>
    <property type="match status" value="2"/>
</dbReference>
<keyword evidence="4 7" id="KW-0862">Zinc</keyword>
<dbReference type="GO" id="GO:0016020">
    <property type="term" value="C:membrane"/>
    <property type="evidence" value="ECO:0007669"/>
    <property type="project" value="TreeGrafter"/>
</dbReference>
<dbReference type="GO" id="GO:0004222">
    <property type="term" value="F:metalloendopeptidase activity"/>
    <property type="evidence" value="ECO:0007669"/>
    <property type="project" value="InterPro"/>
</dbReference>
<comment type="similarity">
    <text evidence="7">Belongs to the peptidase M48 family.</text>
</comment>
<dbReference type="PANTHER" id="PTHR22726">
    <property type="entry name" value="METALLOENDOPEPTIDASE OMA1"/>
    <property type="match status" value="1"/>
</dbReference>
<dbReference type="PANTHER" id="PTHR22726:SF1">
    <property type="entry name" value="METALLOENDOPEPTIDASE OMA1, MITOCHONDRIAL"/>
    <property type="match status" value="1"/>
</dbReference>
<keyword evidence="5 7" id="KW-0482">Metalloprotease</keyword>
<keyword evidence="1 7" id="KW-0645">Protease</keyword>
<name>A0A2A2I6H2_9GAMM</name>
<dbReference type="Gene3D" id="3.30.2010.10">
    <property type="entry name" value="Metalloproteases ('zincins'), catalytic domain"/>
    <property type="match status" value="1"/>
</dbReference>
<dbReference type="SUPFAM" id="SSF48452">
    <property type="entry name" value="TPR-like"/>
    <property type="match status" value="1"/>
</dbReference>
<evidence type="ECO:0000256" key="7">
    <source>
        <dbReference type="RuleBase" id="RU003983"/>
    </source>
</evidence>
<reference evidence="9 10" key="1">
    <citation type="submission" date="2017-07" db="EMBL/GenBank/DDBJ databases">
        <title>Tamlnaduibacter salinus (Mi-7) genome sequencing.</title>
        <authorList>
            <person name="Verma A."/>
            <person name="Krishnamurthi S."/>
        </authorList>
    </citation>
    <scope>NUCLEOTIDE SEQUENCE [LARGE SCALE GENOMIC DNA]</scope>
    <source>
        <strain evidence="9 10">Mi-7</strain>
    </source>
</reference>
<feature type="repeat" description="TPR" evidence="6">
    <location>
        <begin position="314"/>
        <end position="347"/>
    </location>
</feature>
<dbReference type="AlphaFoldDB" id="A0A2A2I6H2"/>
<keyword evidence="2" id="KW-0479">Metal-binding</keyword>
<dbReference type="GO" id="GO:0051603">
    <property type="term" value="P:proteolysis involved in protein catabolic process"/>
    <property type="evidence" value="ECO:0007669"/>
    <property type="project" value="TreeGrafter"/>
</dbReference>
<proteinExistence type="inferred from homology"/>
<dbReference type="PROSITE" id="PS50005">
    <property type="entry name" value="TPR"/>
    <property type="match status" value="1"/>
</dbReference>
<feature type="domain" description="Peptidase M48" evidence="8">
    <location>
        <begin position="69"/>
        <end position="250"/>
    </location>
</feature>
<accession>A0A2A2I6H2</accession>
<evidence type="ECO:0000256" key="3">
    <source>
        <dbReference type="ARBA" id="ARBA00022801"/>
    </source>
</evidence>
<dbReference type="GO" id="GO:0046872">
    <property type="term" value="F:metal ion binding"/>
    <property type="evidence" value="ECO:0007669"/>
    <property type="project" value="UniProtKB-KW"/>
</dbReference>